<evidence type="ECO:0000313" key="3">
    <source>
        <dbReference type="Proteomes" id="UP000201080"/>
    </source>
</evidence>
<reference evidence="2 3" key="1">
    <citation type="journal article" date="2014" name="Genome Announc.">
        <title>Complete genome sequences of nine mycobacteriophages.</title>
        <authorList>
            <person name="Franceschelli J.J."/>
            <person name="Suarez C.A."/>
            <person name="Teran L."/>
            <person name="Raya R.R."/>
            <person name="Morbidoni H.R."/>
        </authorList>
    </citation>
    <scope>NUCLEOTIDE SEQUENCE [LARGE SCALE GENOMIC DNA]</scope>
</reference>
<gene>
    <name evidence="2" type="ORF">32HC_50</name>
</gene>
<evidence type="ECO:0000313" key="2">
    <source>
        <dbReference type="EMBL" id="AHJ86328.1"/>
    </source>
</evidence>
<name>W8EAF2_9CAUD</name>
<sequence>MSWDQGYRSPADIEDERRAAAVAQQRANELDPYQKQTLDLLGRLAGSIDALTAMVGRRQPAGPICNQCGAEQPIAGQGQPITFDSRRDRAAESLAFRFPEKPYPFWAAVVGIVLDAMNWLPAAGDGGGDCAEPVSDPGSARSSHPQ</sequence>
<proteinExistence type="predicted"/>
<protein>
    <submittedName>
        <fullName evidence="2">Uncharacterized protein</fullName>
    </submittedName>
</protein>
<dbReference type="EMBL" id="KJ028219">
    <property type="protein sequence ID" value="AHJ86328.1"/>
    <property type="molecule type" value="Genomic_DNA"/>
</dbReference>
<feature type="region of interest" description="Disordered" evidence="1">
    <location>
        <begin position="1"/>
        <end position="20"/>
    </location>
</feature>
<dbReference type="Proteomes" id="UP000201080">
    <property type="component" value="Segment"/>
</dbReference>
<dbReference type="KEGG" id="vg:18506013"/>
<keyword evidence="3" id="KW-1185">Reference proteome</keyword>
<organism evidence="2 3">
    <name type="scientific">Mycobacterium phage 32HC</name>
    <dbReference type="NCBI Taxonomy" id="1445729"/>
    <lineage>
        <taxon>Viruses</taxon>
        <taxon>Duplodnaviria</taxon>
        <taxon>Heunggongvirae</taxon>
        <taxon>Uroviricota</taxon>
        <taxon>Caudoviricetes</taxon>
        <taxon>Trigintaduovirus</taxon>
        <taxon>Trigintaduovirus 32HC</taxon>
    </lineage>
</organism>
<accession>W8EAF2</accession>
<evidence type="ECO:0000256" key="1">
    <source>
        <dbReference type="SAM" id="MobiDB-lite"/>
    </source>
</evidence>
<feature type="region of interest" description="Disordered" evidence="1">
    <location>
        <begin position="125"/>
        <end position="146"/>
    </location>
</feature>
<dbReference type="RefSeq" id="YP_009009521.1">
    <property type="nucleotide sequence ID" value="NC_023602.1"/>
</dbReference>